<feature type="chain" id="PRO_5021294731" evidence="1">
    <location>
        <begin position="19"/>
        <end position="130"/>
    </location>
</feature>
<dbReference type="RefSeq" id="WP_135084172.1">
    <property type="nucleotide sequence ID" value="NZ_SPDV01000007.1"/>
</dbReference>
<evidence type="ECO:0000259" key="2">
    <source>
        <dbReference type="Pfam" id="PF03724"/>
    </source>
</evidence>
<keyword evidence="4" id="KW-1185">Reference proteome</keyword>
<dbReference type="InterPro" id="IPR038670">
    <property type="entry name" value="HslJ-like_sf"/>
</dbReference>
<dbReference type="PROSITE" id="PS51257">
    <property type="entry name" value="PROKAR_LIPOPROTEIN"/>
    <property type="match status" value="1"/>
</dbReference>
<keyword evidence="1" id="KW-0732">Signal</keyword>
<dbReference type="Pfam" id="PF03724">
    <property type="entry name" value="META"/>
    <property type="match status" value="1"/>
</dbReference>
<dbReference type="InterPro" id="IPR053147">
    <property type="entry name" value="Hsp_HslJ-like"/>
</dbReference>
<proteinExistence type="predicted"/>
<evidence type="ECO:0000256" key="1">
    <source>
        <dbReference type="SAM" id="SignalP"/>
    </source>
</evidence>
<dbReference type="EMBL" id="SPDV01000007">
    <property type="protein sequence ID" value="TFI59469.1"/>
    <property type="molecule type" value="Genomic_DNA"/>
</dbReference>
<dbReference type="PANTHER" id="PTHR35535:SF1">
    <property type="entry name" value="HEAT SHOCK PROTEIN HSLJ"/>
    <property type="match status" value="1"/>
</dbReference>
<sequence>MRAFLLLPLLLAAGCAGPGLPRLGSGEFVASDVNGVPIVGGTRLTLVLGEDGQASGNGGCNSFTTTYRLQSQERIDFGPIASTRMACAPDRMEQETRYFAILDAAGSYSVYGSGAVSIIAPDGRAIRFRR</sequence>
<evidence type="ECO:0000313" key="4">
    <source>
        <dbReference type="Proteomes" id="UP000298213"/>
    </source>
</evidence>
<name>A0A4Y8ZXD3_9SPHN</name>
<feature type="signal peptide" evidence="1">
    <location>
        <begin position="1"/>
        <end position="18"/>
    </location>
</feature>
<feature type="domain" description="DUF306" evidence="2">
    <location>
        <begin position="24"/>
        <end position="117"/>
    </location>
</feature>
<dbReference type="Proteomes" id="UP000298213">
    <property type="component" value="Unassembled WGS sequence"/>
</dbReference>
<dbReference type="OrthoDB" id="5489750at2"/>
<comment type="caution">
    <text evidence="3">The sequence shown here is derived from an EMBL/GenBank/DDBJ whole genome shotgun (WGS) entry which is preliminary data.</text>
</comment>
<dbReference type="InterPro" id="IPR005184">
    <property type="entry name" value="DUF306_Meta_HslJ"/>
</dbReference>
<dbReference type="Gene3D" id="2.40.128.270">
    <property type="match status" value="1"/>
</dbReference>
<organism evidence="3 4">
    <name type="scientific">Sphingomonas parva</name>
    <dbReference type="NCBI Taxonomy" id="2555898"/>
    <lineage>
        <taxon>Bacteria</taxon>
        <taxon>Pseudomonadati</taxon>
        <taxon>Pseudomonadota</taxon>
        <taxon>Alphaproteobacteria</taxon>
        <taxon>Sphingomonadales</taxon>
        <taxon>Sphingomonadaceae</taxon>
        <taxon>Sphingomonas</taxon>
    </lineage>
</organism>
<accession>A0A4Y8ZXD3</accession>
<evidence type="ECO:0000313" key="3">
    <source>
        <dbReference type="EMBL" id="TFI59469.1"/>
    </source>
</evidence>
<dbReference type="AlphaFoldDB" id="A0A4Y8ZXD3"/>
<protein>
    <submittedName>
        <fullName evidence="3">META domain-containing protein</fullName>
    </submittedName>
</protein>
<gene>
    <name evidence="3" type="ORF">E2493_04570</name>
</gene>
<dbReference type="PANTHER" id="PTHR35535">
    <property type="entry name" value="HEAT SHOCK PROTEIN HSLJ"/>
    <property type="match status" value="1"/>
</dbReference>
<reference evidence="3 4" key="1">
    <citation type="submission" date="2019-03" db="EMBL/GenBank/DDBJ databases">
        <title>Genome sequence of Sphingomonas sp. 17J27-24.</title>
        <authorList>
            <person name="Kim M."/>
            <person name="Maeng S."/>
            <person name="Sathiyaraj S."/>
        </authorList>
    </citation>
    <scope>NUCLEOTIDE SEQUENCE [LARGE SCALE GENOMIC DNA]</scope>
    <source>
        <strain evidence="3 4">17J27-24</strain>
    </source>
</reference>